<evidence type="ECO:0000256" key="5">
    <source>
        <dbReference type="ARBA" id="ARBA00022679"/>
    </source>
</evidence>
<keyword evidence="5" id="KW-0808">Transferase</keyword>
<feature type="domain" description="O-GlcNAc transferase C-terminal" evidence="9">
    <location>
        <begin position="270"/>
        <end position="788"/>
    </location>
</feature>
<feature type="repeat" description="TPR" evidence="8">
    <location>
        <begin position="121"/>
        <end position="154"/>
    </location>
</feature>
<dbReference type="PROSITE" id="PS50005">
    <property type="entry name" value="TPR"/>
    <property type="match status" value="6"/>
</dbReference>
<evidence type="ECO:0000313" key="11">
    <source>
        <dbReference type="Proteomes" id="UP000838878"/>
    </source>
</evidence>
<sequence length="827" mass="94669">MDYQCVVVYTVINIAPPKFSQDIPNGCVDWFKNKVKRAIAVYLQSLKHSPNNGIIHGNLACLYYKQGFIDLAIDTYRQAIELQPNFPDAYCNLANALKEKGLVKEAEECYNKALSLCPSHVDTLNNLGNVKREQGKIEEATNLYMKALEVFPNFAATHSNLASLLQQQGKLKEALFHYREAISIQPKFADAYSNMGNTLREMQDTKGALICFKKAIEINPQFADGHCNLASIYKDMGNVTEAIVSYKNALKIKPDFPDAYCNLVHCLQIICDWDDYEERIRNIIMILDNQLLHSDKLTSVHPHHSILYPLSNRARKEIAARHGNLYLEKVRMLTTTAFNHANKLKNDRLRIGYVSSDFGNHPTSHLMQSIPGLHNRMNIEIFCYALNPDDGTTFRSKLMKESEHFVDLSQITCNIEAARKIYSDNIDILVNMNGYTKGARNEIFALRPAPVQVMWLGYPGTSGSGYMDYVITDEISSPLSTSSDFSEKFAYMPYTYFIGDHRQMFPHLKVRYNVNIKDEQTKGSSIGVINTSENYDIDENFEVRYREDVITFKNLEPINVIISEIDIPRHIIDWTRNPKLEKVYVNSTAIENGLSIEMRNRRVASGEEIYNNIILTSRKQYGLPEDAIVFCNFNQLYKTDPQTIETWVNILKKVPNSVLWLLSFPVAGEPNLRKYVQKLGIPQERVIFSRISCKEEHVRRGQLADVCLDTPLCNGHTTTMDILWTGTPVVTLPGDTLASRVAASQLKALQCPELIAKDREHYEEIAVTLGTNRNYRRYIQAKVSKARYIIRKIKIYSDRAIVDLIVHHPEWPREVNYRPILKMLMCQ</sequence>
<dbReference type="FunFam" id="3.40.50.11380:FF:000001">
    <property type="entry name" value="UDP-N-acetylglucosamine--peptide N-acetylglucosaminyltransferase 110 kDa subunit"/>
    <property type="match status" value="1"/>
</dbReference>
<dbReference type="SMART" id="SM00028">
    <property type="entry name" value="TPR"/>
    <property type="match status" value="6"/>
</dbReference>
<dbReference type="Gene3D" id="3.30.720.150">
    <property type="match status" value="1"/>
</dbReference>
<keyword evidence="11" id="KW-1185">Reference proteome</keyword>
<dbReference type="Gene3D" id="1.25.40.10">
    <property type="entry name" value="Tetratricopeptide repeat domain"/>
    <property type="match status" value="2"/>
</dbReference>
<evidence type="ECO:0000256" key="3">
    <source>
        <dbReference type="ARBA" id="ARBA00011970"/>
    </source>
</evidence>
<evidence type="ECO:0000256" key="4">
    <source>
        <dbReference type="ARBA" id="ARBA00022676"/>
    </source>
</evidence>
<evidence type="ECO:0000313" key="10">
    <source>
        <dbReference type="EMBL" id="CAH0716023.1"/>
    </source>
</evidence>
<dbReference type="AlphaFoldDB" id="A0A8J9V4W8"/>
<evidence type="ECO:0000256" key="8">
    <source>
        <dbReference type="PROSITE-ProRule" id="PRU00339"/>
    </source>
</evidence>
<name>A0A8J9V4W8_9NEOP</name>
<keyword evidence="4" id="KW-0328">Glycosyltransferase</keyword>
<feature type="repeat" description="TPR" evidence="8">
    <location>
        <begin position="155"/>
        <end position="188"/>
    </location>
</feature>
<dbReference type="PROSITE" id="PS50293">
    <property type="entry name" value="TPR_REGION"/>
    <property type="match status" value="2"/>
</dbReference>
<keyword evidence="7 8" id="KW-0802">TPR repeat</keyword>
<dbReference type="Pfam" id="PF13424">
    <property type="entry name" value="TPR_12"/>
    <property type="match status" value="1"/>
</dbReference>
<dbReference type="OrthoDB" id="9991317at2759"/>
<dbReference type="FunFam" id="3.40.50.2000:FF:000012">
    <property type="entry name" value="UDP-N-acetylglucosamine--peptide N-acetylglucosaminyltransferase 110 kDa subunit"/>
    <property type="match status" value="1"/>
</dbReference>
<evidence type="ECO:0000256" key="1">
    <source>
        <dbReference type="ARBA" id="ARBA00004922"/>
    </source>
</evidence>
<dbReference type="Pfam" id="PF13844">
    <property type="entry name" value="Glyco_transf_41"/>
    <property type="match status" value="1"/>
</dbReference>
<dbReference type="GO" id="GO:0006493">
    <property type="term" value="P:protein O-linked glycosylation"/>
    <property type="evidence" value="ECO:0007669"/>
    <property type="project" value="InterPro"/>
</dbReference>
<evidence type="ECO:0000256" key="2">
    <source>
        <dbReference type="ARBA" id="ARBA00005386"/>
    </source>
</evidence>
<evidence type="ECO:0000256" key="6">
    <source>
        <dbReference type="ARBA" id="ARBA00022737"/>
    </source>
</evidence>
<dbReference type="Proteomes" id="UP000838878">
    <property type="component" value="Chromosome 11"/>
</dbReference>
<feature type="repeat" description="TPR" evidence="8">
    <location>
        <begin position="223"/>
        <end position="256"/>
    </location>
</feature>
<feature type="non-terminal residue" evidence="10">
    <location>
        <position position="827"/>
    </location>
</feature>
<accession>A0A8J9V4W8</accession>
<proteinExistence type="inferred from homology"/>
<keyword evidence="6" id="KW-0677">Repeat</keyword>
<dbReference type="PANTHER" id="PTHR44366">
    <property type="entry name" value="UDP-N-ACETYLGLUCOSAMINE--PEPTIDE N-ACETYLGLUCOSAMINYLTRANSFERASE 110 KDA SUBUNIT"/>
    <property type="match status" value="1"/>
</dbReference>
<dbReference type="GO" id="GO:0097363">
    <property type="term" value="F:protein O-acetylglucosaminyltransferase activity"/>
    <property type="evidence" value="ECO:0007669"/>
    <property type="project" value="UniProtKB-EC"/>
</dbReference>
<comment type="similarity">
    <text evidence="2">Belongs to the glycosyltransferase 41 family. O-GlcNAc transferase subfamily.</text>
</comment>
<organism evidence="10 11">
    <name type="scientific">Brenthis ino</name>
    <name type="common">lesser marbled fritillary</name>
    <dbReference type="NCBI Taxonomy" id="405034"/>
    <lineage>
        <taxon>Eukaryota</taxon>
        <taxon>Metazoa</taxon>
        <taxon>Ecdysozoa</taxon>
        <taxon>Arthropoda</taxon>
        <taxon>Hexapoda</taxon>
        <taxon>Insecta</taxon>
        <taxon>Pterygota</taxon>
        <taxon>Neoptera</taxon>
        <taxon>Endopterygota</taxon>
        <taxon>Lepidoptera</taxon>
        <taxon>Glossata</taxon>
        <taxon>Ditrysia</taxon>
        <taxon>Papilionoidea</taxon>
        <taxon>Nymphalidae</taxon>
        <taxon>Heliconiinae</taxon>
        <taxon>Argynnini</taxon>
        <taxon>Brenthis</taxon>
    </lineage>
</organism>
<dbReference type="InterPro" id="IPR029489">
    <property type="entry name" value="OGT/SEC/SPY_C"/>
</dbReference>
<dbReference type="EMBL" id="OV170231">
    <property type="protein sequence ID" value="CAH0716023.1"/>
    <property type="molecule type" value="Genomic_DNA"/>
</dbReference>
<dbReference type="EC" id="2.4.1.255" evidence="3"/>
<feature type="repeat" description="TPR" evidence="8">
    <location>
        <begin position="53"/>
        <end position="86"/>
    </location>
</feature>
<gene>
    <name evidence="10" type="ORF">BINO364_LOCUS2867</name>
</gene>
<feature type="repeat" description="TPR" evidence="8">
    <location>
        <begin position="189"/>
        <end position="222"/>
    </location>
</feature>
<dbReference type="InterPro" id="IPR037919">
    <property type="entry name" value="OGT"/>
</dbReference>
<dbReference type="Gene3D" id="3.40.50.2000">
    <property type="entry name" value="Glycogen Phosphorylase B"/>
    <property type="match status" value="1"/>
</dbReference>
<dbReference type="SUPFAM" id="SSF48452">
    <property type="entry name" value="TPR-like"/>
    <property type="match status" value="2"/>
</dbReference>
<comment type="pathway">
    <text evidence="1">Protein modification; protein glycosylation.</text>
</comment>
<dbReference type="PANTHER" id="PTHR44366:SF1">
    <property type="entry name" value="UDP-N-ACETYLGLUCOSAMINE--PEPTIDE N-ACETYLGLUCOSAMINYLTRANSFERASE 110 KDA SUBUNIT"/>
    <property type="match status" value="1"/>
</dbReference>
<reference evidence="10" key="1">
    <citation type="submission" date="2021-12" db="EMBL/GenBank/DDBJ databases">
        <authorList>
            <person name="Martin H S."/>
        </authorList>
    </citation>
    <scope>NUCLEOTIDE SEQUENCE</scope>
</reference>
<dbReference type="Pfam" id="PF00515">
    <property type="entry name" value="TPR_1"/>
    <property type="match status" value="1"/>
</dbReference>
<dbReference type="UniPathway" id="UPA00378"/>
<dbReference type="InterPro" id="IPR019734">
    <property type="entry name" value="TPR_rpt"/>
</dbReference>
<dbReference type="InterPro" id="IPR011990">
    <property type="entry name" value="TPR-like_helical_dom_sf"/>
</dbReference>
<evidence type="ECO:0000256" key="7">
    <source>
        <dbReference type="ARBA" id="ARBA00022803"/>
    </source>
</evidence>
<dbReference type="Pfam" id="PF13414">
    <property type="entry name" value="TPR_11"/>
    <property type="match status" value="2"/>
</dbReference>
<dbReference type="Gene3D" id="3.40.50.11380">
    <property type="match status" value="1"/>
</dbReference>
<feature type="repeat" description="TPR" evidence="8">
    <location>
        <begin position="87"/>
        <end position="120"/>
    </location>
</feature>
<protein>
    <recommendedName>
        <fullName evidence="3">protein O-GlcNAc transferase</fullName>
        <ecNumber evidence="3">2.4.1.255</ecNumber>
    </recommendedName>
</protein>
<evidence type="ECO:0000259" key="9">
    <source>
        <dbReference type="Pfam" id="PF13844"/>
    </source>
</evidence>